<feature type="compositionally biased region" description="Basic and acidic residues" evidence="5">
    <location>
        <begin position="14"/>
        <end position="23"/>
    </location>
</feature>
<feature type="domain" description="C3H1-type" evidence="6">
    <location>
        <begin position="64"/>
        <end position="91"/>
    </location>
</feature>
<evidence type="ECO:0000256" key="4">
    <source>
        <dbReference type="PROSITE-ProRule" id="PRU00723"/>
    </source>
</evidence>
<keyword evidence="3 4" id="KW-0862">Zinc</keyword>
<dbReference type="SMART" id="SM00356">
    <property type="entry name" value="ZnF_C3H1"/>
    <property type="match status" value="2"/>
</dbReference>
<feature type="zinc finger region" description="C3H1-type" evidence="4">
    <location>
        <begin position="252"/>
        <end position="280"/>
    </location>
</feature>
<dbReference type="Pfam" id="PF00642">
    <property type="entry name" value="zf-CCCH"/>
    <property type="match status" value="1"/>
</dbReference>
<dbReference type="EMBL" id="LR877147">
    <property type="protein sequence ID" value="CAD2214115.1"/>
    <property type="molecule type" value="Genomic_DNA"/>
</dbReference>
<organism evidence="7 8">
    <name type="scientific">Angomonas deanei</name>
    <dbReference type="NCBI Taxonomy" id="59799"/>
    <lineage>
        <taxon>Eukaryota</taxon>
        <taxon>Discoba</taxon>
        <taxon>Euglenozoa</taxon>
        <taxon>Kinetoplastea</taxon>
        <taxon>Metakinetoplastina</taxon>
        <taxon>Trypanosomatida</taxon>
        <taxon>Trypanosomatidae</taxon>
        <taxon>Strigomonadinae</taxon>
        <taxon>Angomonas</taxon>
    </lineage>
</organism>
<evidence type="ECO:0000313" key="7">
    <source>
        <dbReference type="EMBL" id="CAD2214115.1"/>
    </source>
</evidence>
<dbReference type="OrthoDB" id="239531at2759"/>
<name>A0A7G2C3L6_9TRYP</name>
<keyword evidence="2 4" id="KW-0863">Zinc-finger</keyword>
<feature type="domain" description="C3H1-type" evidence="6">
    <location>
        <begin position="252"/>
        <end position="280"/>
    </location>
</feature>
<keyword evidence="8" id="KW-1185">Reference proteome</keyword>
<sequence length="344" mass="39044">MIQANDNILSQDISNERPTDRKSPNGRPSTYYERTTTVRFVMPSTGRAHCTKLNRVIPTKAEVRSGALLCKHFLDGRCNSGPNCRFIHVPPSFLWKYLIPVTNREFYERGFSLRCFSPDMTCYYDIPSEYIYATNGSCKYIDLYNLNGDNFKEKFKICKNLQQNYRCDLGAQCEDIHCCTHDLSSFQQIHTHVANERAMSLYEKLPGDITVRVYTAHTDNQVVEDFNGSDVLRTAGATQYEEAYREQRGIPNLKMQHCVHFQNNKMCRLGDGCRFIHVVSVALKGNASPVSFAHNSSNYTSLPGSVVPEPLPTSSQVSPAMVQLSPSIKRLSPVRRNDPYSLLV</sequence>
<evidence type="ECO:0000313" key="8">
    <source>
        <dbReference type="Proteomes" id="UP000515908"/>
    </source>
</evidence>
<dbReference type="GO" id="GO:0008270">
    <property type="term" value="F:zinc ion binding"/>
    <property type="evidence" value="ECO:0007669"/>
    <property type="project" value="UniProtKB-KW"/>
</dbReference>
<evidence type="ECO:0000256" key="2">
    <source>
        <dbReference type="ARBA" id="ARBA00022771"/>
    </source>
</evidence>
<evidence type="ECO:0000256" key="5">
    <source>
        <dbReference type="SAM" id="MobiDB-lite"/>
    </source>
</evidence>
<dbReference type="PANTHER" id="PTHR37562">
    <property type="entry name" value="C3H1-TYPE DOMAIN-CONTAINING PROTEIN-RELATED"/>
    <property type="match status" value="1"/>
</dbReference>
<protein>
    <submittedName>
        <fullName evidence="7">Zinc finger C-x8-C-x5-C-x3-H type (And similar), putative</fullName>
    </submittedName>
</protein>
<proteinExistence type="predicted"/>
<dbReference type="InterPro" id="IPR000571">
    <property type="entry name" value="Znf_CCCH"/>
</dbReference>
<dbReference type="Proteomes" id="UP000515908">
    <property type="component" value="Chromosome 03"/>
</dbReference>
<accession>A0A7G2C3L6</accession>
<feature type="zinc finger region" description="C3H1-type" evidence="4">
    <location>
        <begin position="64"/>
        <end position="91"/>
    </location>
</feature>
<dbReference type="SUPFAM" id="SSF90229">
    <property type="entry name" value="CCCH zinc finger"/>
    <property type="match status" value="2"/>
</dbReference>
<dbReference type="InterPro" id="IPR036855">
    <property type="entry name" value="Znf_CCCH_sf"/>
</dbReference>
<feature type="zinc finger region" description="C3H1-type" evidence="4">
    <location>
        <begin position="152"/>
        <end position="180"/>
    </location>
</feature>
<evidence type="ECO:0000256" key="3">
    <source>
        <dbReference type="ARBA" id="ARBA00022833"/>
    </source>
</evidence>
<reference evidence="7 8" key="1">
    <citation type="submission" date="2020-08" db="EMBL/GenBank/DDBJ databases">
        <authorList>
            <person name="Newling K."/>
            <person name="Davey J."/>
            <person name="Forrester S."/>
        </authorList>
    </citation>
    <scope>NUCLEOTIDE SEQUENCE [LARGE SCALE GENOMIC DNA]</scope>
    <source>
        <strain evidence="8">Crithidia deanei Carvalho (ATCC PRA-265)</strain>
    </source>
</reference>
<feature type="domain" description="C3H1-type" evidence="6">
    <location>
        <begin position="152"/>
        <end position="180"/>
    </location>
</feature>
<gene>
    <name evidence="7" type="ORF">ADEAN_000155900</name>
</gene>
<evidence type="ECO:0000259" key="6">
    <source>
        <dbReference type="PROSITE" id="PS50103"/>
    </source>
</evidence>
<feature type="compositionally biased region" description="Polar residues" evidence="5">
    <location>
        <begin position="1"/>
        <end position="13"/>
    </location>
</feature>
<dbReference type="PANTHER" id="PTHR37562:SF2">
    <property type="entry name" value="C3H1-TYPE DOMAIN-CONTAINING PROTEIN"/>
    <property type="match status" value="1"/>
</dbReference>
<keyword evidence="1 4" id="KW-0479">Metal-binding</keyword>
<evidence type="ECO:0000256" key="1">
    <source>
        <dbReference type="ARBA" id="ARBA00022723"/>
    </source>
</evidence>
<dbReference type="AlphaFoldDB" id="A0A7G2C3L6"/>
<dbReference type="VEuPathDB" id="TriTrypDB:ADEAN_000155900"/>
<feature type="region of interest" description="Disordered" evidence="5">
    <location>
        <begin position="1"/>
        <end position="31"/>
    </location>
</feature>
<dbReference type="PROSITE" id="PS50103">
    <property type="entry name" value="ZF_C3H1"/>
    <property type="match status" value="3"/>
</dbReference>